<protein>
    <recommendedName>
        <fullName evidence="7">DNA 3'-5' helicase</fullName>
        <ecNumber evidence="7">5.6.2.4</ecNumber>
    </recommendedName>
</protein>
<dbReference type="EC" id="5.6.2.4" evidence="7"/>
<dbReference type="AlphaFoldDB" id="A0A0C9XLK7"/>
<dbReference type="InterPro" id="IPR027417">
    <property type="entry name" value="P-loop_NTPase"/>
</dbReference>
<keyword evidence="2" id="KW-0547">Nucleotide-binding</keyword>
<dbReference type="GO" id="GO:0043138">
    <property type="term" value="F:3'-5' DNA helicase activity"/>
    <property type="evidence" value="ECO:0007669"/>
    <property type="project" value="UniProtKB-EC"/>
</dbReference>
<dbReference type="STRING" id="1095629.A0A0C9XLK7"/>
<accession>A0A0C9XLK7</accession>
<dbReference type="EMBL" id="KN838704">
    <property type="protein sequence ID" value="KIJ96997.1"/>
    <property type="molecule type" value="Genomic_DNA"/>
</dbReference>
<dbReference type="SMART" id="SM00487">
    <property type="entry name" value="DEXDc"/>
    <property type="match status" value="1"/>
</dbReference>
<dbReference type="HOGENOM" id="CLU_001103_19_6_1"/>
<evidence type="ECO:0000259" key="8">
    <source>
        <dbReference type="PROSITE" id="PS51192"/>
    </source>
</evidence>
<dbReference type="OrthoDB" id="10261556at2759"/>
<reference evidence="11" key="2">
    <citation type="submission" date="2015-01" db="EMBL/GenBank/DDBJ databases">
        <title>Evolutionary Origins and Diversification of the Mycorrhizal Mutualists.</title>
        <authorList>
            <consortium name="DOE Joint Genome Institute"/>
            <consortium name="Mycorrhizal Genomics Consortium"/>
            <person name="Kohler A."/>
            <person name="Kuo A."/>
            <person name="Nagy L.G."/>
            <person name="Floudas D."/>
            <person name="Copeland A."/>
            <person name="Barry K.W."/>
            <person name="Cichocki N."/>
            <person name="Veneault-Fourrey C."/>
            <person name="LaButti K."/>
            <person name="Lindquist E.A."/>
            <person name="Lipzen A."/>
            <person name="Lundell T."/>
            <person name="Morin E."/>
            <person name="Murat C."/>
            <person name="Riley R."/>
            <person name="Ohm R."/>
            <person name="Sun H."/>
            <person name="Tunlid A."/>
            <person name="Henrissat B."/>
            <person name="Grigoriev I.V."/>
            <person name="Hibbett D.S."/>
            <person name="Martin F."/>
        </authorList>
    </citation>
    <scope>NUCLEOTIDE SEQUENCE [LARGE SCALE GENOMIC DNA]</scope>
    <source>
        <strain evidence="11">LaAM-08-1</strain>
    </source>
</reference>
<evidence type="ECO:0000256" key="3">
    <source>
        <dbReference type="ARBA" id="ARBA00022840"/>
    </source>
</evidence>
<dbReference type="GO" id="GO:0005694">
    <property type="term" value="C:chromosome"/>
    <property type="evidence" value="ECO:0007669"/>
    <property type="project" value="TreeGrafter"/>
</dbReference>
<dbReference type="PANTHER" id="PTHR13710:SF105">
    <property type="entry name" value="ATP-DEPENDENT DNA HELICASE Q1"/>
    <property type="match status" value="1"/>
</dbReference>
<evidence type="ECO:0000256" key="2">
    <source>
        <dbReference type="ARBA" id="ARBA00022741"/>
    </source>
</evidence>
<dbReference type="PANTHER" id="PTHR13710">
    <property type="entry name" value="DNA HELICASE RECQ FAMILY MEMBER"/>
    <property type="match status" value="1"/>
</dbReference>
<dbReference type="SUPFAM" id="SSF52540">
    <property type="entry name" value="P-loop containing nucleoside triphosphate hydrolases"/>
    <property type="match status" value="1"/>
</dbReference>
<evidence type="ECO:0000256" key="5">
    <source>
        <dbReference type="ARBA" id="ARBA00023235"/>
    </source>
</evidence>
<evidence type="ECO:0000256" key="6">
    <source>
        <dbReference type="ARBA" id="ARBA00034617"/>
    </source>
</evidence>
<keyword evidence="4" id="KW-0238">DNA-binding</keyword>
<feature type="domain" description="Helicase C-terminal" evidence="9">
    <location>
        <begin position="222"/>
        <end position="377"/>
    </location>
</feature>
<reference evidence="10 11" key="1">
    <citation type="submission" date="2014-04" db="EMBL/GenBank/DDBJ databases">
        <authorList>
            <consortium name="DOE Joint Genome Institute"/>
            <person name="Kuo A."/>
            <person name="Kohler A."/>
            <person name="Nagy L.G."/>
            <person name="Floudas D."/>
            <person name="Copeland A."/>
            <person name="Barry K.W."/>
            <person name="Cichocki N."/>
            <person name="Veneault-Fourrey C."/>
            <person name="LaButti K."/>
            <person name="Lindquist E.A."/>
            <person name="Lipzen A."/>
            <person name="Lundell T."/>
            <person name="Morin E."/>
            <person name="Murat C."/>
            <person name="Sun H."/>
            <person name="Tunlid A."/>
            <person name="Henrissat B."/>
            <person name="Grigoriev I.V."/>
            <person name="Hibbett D.S."/>
            <person name="Martin F."/>
            <person name="Nordberg H.P."/>
            <person name="Cantor M.N."/>
            <person name="Hua S.X."/>
        </authorList>
    </citation>
    <scope>NUCLEOTIDE SEQUENCE [LARGE SCALE GENOMIC DNA]</scope>
    <source>
        <strain evidence="10 11">LaAM-08-1</strain>
    </source>
</reference>
<sequence length="514" mass="57130">MPVQSKVKQYTAEELDLALLSDKCFEKLGKQPFRWQLECALAILRGKDVVLDVGTGSGKTLCFSLPLVLSDKDIALSVSPLTALMVDQSDSAALKTIAVCQETISCAGPDKLYSDIVEGKFRQVLVSPEIAISGEFQKAVLAKDPFVRNLRVVNIDEAHCMNVWGGSFRPDYAALGLLRGRFPGSVPFLVASATLPEHVLDDIRGKLKLARDGDLRFLIPPEAKQPMDVPITLVYCNQRSTAEDSADRAKDWAEEHGLPTSCIAFYHALIGQERKHEIEDELRAGSIRILFCTEALGMGCDLRNIVRVVLWGLPPTFCAFVQRAGRAGRDFATLGEAILIVPKGVMKDGVSTENVSQSVAETTIGAEAVNREVEEAELTDTIVQVLDEQGIRIAEDEDSAEEQPMTEKVKRTKKFGKDTNIRETRALSQYVTTKDCRRKVWDNFFENIKKLQLDYGVNTSFKPIEVTVKAVVPGLRRGKKKAVAPEQEGYIRNTLKNWRDENMVDAYYETGKLW</sequence>
<feature type="domain" description="Helicase ATP-binding" evidence="8">
    <location>
        <begin position="40"/>
        <end position="213"/>
    </location>
</feature>
<dbReference type="GO" id="GO:0009378">
    <property type="term" value="F:four-way junction helicase activity"/>
    <property type="evidence" value="ECO:0007669"/>
    <property type="project" value="TreeGrafter"/>
</dbReference>
<dbReference type="Proteomes" id="UP000054477">
    <property type="component" value="Unassembled WGS sequence"/>
</dbReference>
<dbReference type="InterPro" id="IPR011545">
    <property type="entry name" value="DEAD/DEAH_box_helicase_dom"/>
</dbReference>
<comment type="catalytic activity">
    <reaction evidence="6">
        <text>Couples ATP hydrolysis with the unwinding of duplex DNA by translocating in the 3'-5' direction.</text>
        <dbReference type="EC" id="5.6.2.4"/>
    </reaction>
</comment>
<dbReference type="GO" id="GO:0000724">
    <property type="term" value="P:double-strand break repair via homologous recombination"/>
    <property type="evidence" value="ECO:0007669"/>
    <property type="project" value="TreeGrafter"/>
</dbReference>
<evidence type="ECO:0000256" key="4">
    <source>
        <dbReference type="ARBA" id="ARBA00023125"/>
    </source>
</evidence>
<keyword evidence="3" id="KW-0067">ATP-binding</keyword>
<keyword evidence="11" id="KW-1185">Reference proteome</keyword>
<comment type="similarity">
    <text evidence="1">Belongs to the helicase family. RecQ subfamily.</text>
</comment>
<dbReference type="InterPro" id="IPR001650">
    <property type="entry name" value="Helicase_C-like"/>
</dbReference>
<organism evidence="10 11">
    <name type="scientific">Laccaria amethystina LaAM-08-1</name>
    <dbReference type="NCBI Taxonomy" id="1095629"/>
    <lineage>
        <taxon>Eukaryota</taxon>
        <taxon>Fungi</taxon>
        <taxon>Dikarya</taxon>
        <taxon>Basidiomycota</taxon>
        <taxon>Agaricomycotina</taxon>
        <taxon>Agaricomycetes</taxon>
        <taxon>Agaricomycetidae</taxon>
        <taxon>Agaricales</taxon>
        <taxon>Agaricineae</taxon>
        <taxon>Hydnangiaceae</taxon>
        <taxon>Laccaria</taxon>
    </lineage>
</organism>
<keyword evidence="5" id="KW-0413">Isomerase</keyword>
<name>A0A0C9XLK7_9AGAR</name>
<dbReference type="SMART" id="SM00490">
    <property type="entry name" value="HELICc"/>
    <property type="match status" value="1"/>
</dbReference>
<dbReference type="InterPro" id="IPR014001">
    <property type="entry name" value="Helicase_ATP-bd"/>
</dbReference>
<dbReference type="PROSITE" id="PS51192">
    <property type="entry name" value="HELICASE_ATP_BIND_1"/>
    <property type="match status" value="1"/>
</dbReference>
<evidence type="ECO:0000256" key="7">
    <source>
        <dbReference type="ARBA" id="ARBA00034808"/>
    </source>
</evidence>
<evidence type="ECO:0000313" key="11">
    <source>
        <dbReference type="Proteomes" id="UP000054477"/>
    </source>
</evidence>
<proteinExistence type="inferred from homology"/>
<dbReference type="GO" id="GO:0003677">
    <property type="term" value="F:DNA binding"/>
    <property type="evidence" value="ECO:0007669"/>
    <property type="project" value="UniProtKB-KW"/>
</dbReference>
<dbReference type="GO" id="GO:0005737">
    <property type="term" value="C:cytoplasm"/>
    <property type="evidence" value="ECO:0007669"/>
    <property type="project" value="TreeGrafter"/>
</dbReference>
<gene>
    <name evidence="10" type="ORF">K443DRAFT_10185</name>
</gene>
<evidence type="ECO:0000313" key="10">
    <source>
        <dbReference type="EMBL" id="KIJ96997.1"/>
    </source>
</evidence>
<evidence type="ECO:0000256" key="1">
    <source>
        <dbReference type="ARBA" id="ARBA00005446"/>
    </source>
</evidence>
<dbReference type="GO" id="GO:0005524">
    <property type="term" value="F:ATP binding"/>
    <property type="evidence" value="ECO:0007669"/>
    <property type="project" value="UniProtKB-KW"/>
</dbReference>
<dbReference type="Pfam" id="PF00270">
    <property type="entry name" value="DEAD"/>
    <property type="match status" value="1"/>
</dbReference>
<dbReference type="Pfam" id="PF00271">
    <property type="entry name" value="Helicase_C"/>
    <property type="match status" value="1"/>
</dbReference>
<evidence type="ECO:0000259" key="9">
    <source>
        <dbReference type="PROSITE" id="PS51194"/>
    </source>
</evidence>
<dbReference type="Gene3D" id="3.40.50.300">
    <property type="entry name" value="P-loop containing nucleotide triphosphate hydrolases"/>
    <property type="match status" value="2"/>
</dbReference>
<dbReference type="PROSITE" id="PS51194">
    <property type="entry name" value="HELICASE_CTER"/>
    <property type="match status" value="1"/>
</dbReference>